<dbReference type="PANTHER" id="PTHR34353:SF2">
    <property type="entry name" value="CRISPR-ASSOCIATED ENDONUCLEASE CAS1 1"/>
    <property type="match status" value="1"/>
</dbReference>
<protein>
    <submittedName>
        <fullName evidence="10">Uncharacterized protein</fullName>
    </submittedName>
</protein>
<keyword evidence="7" id="KW-0238">DNA-binding</keyword>
<dbReference type="GO" id="GO:0046872">
    <property type="term" value="F:metal ion binding"/>
    <property type="evidence" value="ECO:0007669"/>
    <property type="project" value="UniProtKB-KW"/>
</dbReference>
<dbReference type="STRING" id="1280941.HY2_16525"/>
<dbReference type="eggNOG" id="COG1518">
    <property type="taxonomic scope" value="Bacteria"/>
</dbReference>
<dbReference type="GO" id="GO:0043571">
    <property type="term" value="P:maintenance of CRISPR repeat elements"/>
    <property type="evidence" value="ECO:0007669"/>
    <property type="project" value="InterPro"/>
</dbReference>
<sequence length="156" mass="17434">MEAQAARRYWKHLFGKGFRRDRQANNQNALLNYGYTVLRAGTARAILAAGLHPSLSIMHESRGEALRLADDLMEPFRPWVDVLVHDLIEKGESELTLENKNALADVLRLDMQGPRGASPLQVCIDRMASSLARVYLKEQSALEFPGPPFALARPVP</sequence>
<evidence type="ECO:0000256" key="8">
    <source>
        <dbReference type="ARBA" id="ARBA00023211"/>
    </source>
</evidence>
<dbReference type="GO" id="GO:0004520">
    <property type="term" value="F:DNA endonuclease activity"/>
    <property type="evidence" value="ECO:0007669"/>
    <property type="project" value="InterPro"/>
</dbReference>
<dbReference type="Gene3D" id="1.20.120.920">
    <property type="entry name" value="CRISPR-associated endonuclease Cas1, C-terminal domain"/>
    <property type="match status" value="1"/>
</dbReference>
<comment type="caution">
    <text evidence="10">The sequence shown here is derived from an EMBL/GenBank/DDBJ whole genome shotgun (WGS) entry which is preliminary data.</text>
</comment>
<accession>A0A062TP82</accession>
<keyword evidence="8" id="KW-0464">Manganese</keyword>
<evidence type="ECO:0000256" key="9">
    <source>
        <dbReference type="ARBA" id="ARBA00038592"/>
    </source>
</evidence>
<dbReference type="NCBIfam" id="TIGR03639">
    <property type="entry name" value="cas1_NMENI"/>
    <property type="match status" value="1"/>
</dbReference>
<keyword evidence="2" id="KW-0479">Metal-binding</keyword>
<evidence type="ECO:0000256" key="1">
    <source>
        <dbReference type="ARBA" id="ARBA00022722"/>
    </source>
</evidence>
<dbReference type="EMBL" id="AWFB01000057">
    <property type="protein sequence ID" value="RAN31241.1"/>
    <property type="molecule type" value="Genomic_DNA"/>
</dbReference>
<dbReference type="GO" id="GO:0003677">
    <property type="term" value="F:DNA binding"/>
    <property type="evidence" value="ECO:0007669"/>
    <property type="project" value="UniProtKB-KW"/>
</dbReference>
<comment type="subunit">
    <text evidence="9">Homodimer, forms a heterotetramer with a Cas2 homodimer.</text>
</comment>
<evidence type="ECO:0000256" key="5">
    <source>
        <dbReference type="ARBA" id="ARBA00022842"/>
    </source>
</evidence>
<keyword evidence="4" id="KW-0378">Hydrolase</keyword>
<dbReference type="GO" id="GO:0016787">
    <property type="term" value="F:hydrolase activity"/>
    <property type="evidence" value="ECO:0007669"/>
    <property type="project" value="UniProtKB-KW"/>
</dbReference>
<evidence type="ECO:0000313" key="11">
    <source>
        <dbReference type="Proteomes" id="UP000249123"/>
    </source>
</evidence>
<keyword evidence="6" id="KW-0051">Antiviral defense</keyword>
<evidence type="ECO:0000256" key="7">
    <source>
        <dbReference type="ARBA" id="ARBA00023125"/>
    </source>
</evidence>
<dbReference type="InterPro" id="IPR042206">
    <property type="entry name" value="CRISPR-assoc_Cas1_C"/>
</dbReference>
<dbReference type="Pfam" id="PF01867">
    <property type="entry name" value="Cas_Cas1"/>
    <property type="match status" value="1"/>
</dbReference>
<keyword evidence="5" id="KW-0460">Magnesium</keyword>
<evidence type="ECO:0000256" key="4">
    <source>
        <dbReference type="ARBA" id="ARBA00022801"/>
    </source>
</evidence>
<reference evidence="10 11" key="1">
    <citation type="submission" date="2013-04" db="EMBL/GenBank/DDBJ databases">
        <title>Hyphomonas sp. T24B3 Genome Sequencing.</title>
        <authorList>
            <person name="Lai Q."/>
            <person name="Shao Z."/>
        </authorList>
    </citation>
    <scope>NUCLEOTIDE SEQUENCE [LARGE SCALE GENOMIC DNA]</scope>
    <source>
        <strain evidence="10 11">T24B3</strain>
    </source>
</reference>
<dbReference type="InterPro" id="IPR019855">
    <property type="entry name" value="CRISPR-assoc_Cas1_NMENI"/>
</dbReference>
<evidence type="ECO:0000256" key="3">
    <source>
        <dbReference type="ARBA" id="ARBA00022759"/>
    </source>
</evidence>
<dbReference type="InterPro" id="IPR050646">
    <property type="entry name" value="Cas1"/>
</dbReference>
<dbReference type="Proteomes" id="UP000249123">
    <property type="component" value="Unassembled WGS sequence"/>
</dbReference>
<evidence type="ECO:0000313" key="10">
    <source>
        <dbReference type="EMBL" id="RAN31241.1"/>
    </source>
</evidence>
<evidence type="ECO:0000256" key="6">
    <source>
        <dbReference type="ARBA" id="ARBA00023118"/>
    </source>
</evidence>
<dbReference type="AlphaFoldDB" id="A0A062TP82"/>
<name>A0A062TP82_9PROT</name>
<dbReference type="GO" id="GO:0051607">
    <property type="term" value="P:defense response to virus"/>
    <property type="evidence" value="ECO:0007669"/>
    <property type="project" value="UniProtKB-KW"/>
</dbReference>
<dbReference type="PANTHER" id="PTHR34353">
    <property type="entry name" value="CRISPR-ASSOCIATED ENDONUCLEASE CAS1 1"/>
    <property type="match status" value="1"/>
</dbReference>
<gene>
    <name evidence="10" type="ORF">HY3_16940</name>
</gene>
<organism evidence="10 11">
    <name type="scientific">Hyphomonas pacifica</name>
    <dbReference type="NCBI Taxonomy" id="1280941"/>
    <lineage>
        <taxon>Bacteria</taxon>
        <taxon>Pseudomonadati</taxon>
        <taxon>Pseudomonadota</taxon>
        <taxon>Alphaproteobacteria</taxon>
        <taxon>Hyphomonadales</taxon>
        <taxon>Hyphomonadaceae</taxon>
        <taxon>Hyphomonas</taxon>
    </lineage>
</organism>
<dbReference type="InterPro" id="IPR002729">
    <property type="entry name" value="CRISPR-assoc_Cas1"/>
</dbReference>
<evidence type="ECO:0000256" key="2">
    <source>
        <dbReference type="ARBA" id="ARBA00022723"/>
    </source>
</evidence>
<proteinExistence type="predicted"/>
<keyword evidence="3" id="KW-0255">Endonuclease</keyword>
<keyword evidence="11" id="KW-1185">Reference proteome</keyword>
<keyword evidence="1" id="KW-0540">Nuclease</keyword>